<feature type="transmembrane region" description="Helical" evidence="10">
    <location>
        <begin position="165"/>
        <end position="185"/>
    </location>
</feature>
<dbReference type="InterPro" id="IPR013121">
    <property type="entry name" value="Fe_red_NAD-bd_6"/>
</dbReference>
<dbReference type="OMA" id="RRWWYEL"/>
<keyword evidence="3 10" id="KW-0812">Transmembrane</keyword>
<evidence type="ECO:0000259" key="12">
    <source>
        <dbReference type="Pfam" id="PF08022"/>
    </source>
</evidence>
<proteinExistence type="predicted"/>
<dbReference type="PANTHER" id="PTHR32361:SF9">
    <property type="entry name" value="FERRIC REDUCTASE TRANSMEMBRANE COMPONENT 3-RELATED"/>
    <property type="match status" value="1"/>
</dbReference>
<accession>A0A1R3RQX7</accession>
<feature type="region of interest" description="Disordered" evidence="9">
    <location>
        <begin position="435"/>
        <end position="470"/>
    </location>
</feature>
<feature type="transmembrane region" description="Helical" evidence="10">
    <location>
        <begin position="215"/>
        <end position="232"/>
    </location>
</feature>
<feature type="transmembrane region" description="Helical" evidence="10">
    <location>
        <begin position="70"/>
        <end position="88"/>
    </location>
</feature>
<evidence type="ECO:0008006" key="16">
    <source>
        <dbReference type="Google" id="ProtNLM"/>
    </source>
</evidence>
<dbReference type="InterPro" id="IPR039261">
    <property type="entry name" value="FNR_nucleotide-bd"/>
</dbReference>
<dbReference type="OrthoDB" id="10006946at2759"/>
<feature type="domain" description="Ferric reductase NAD binding" evidence="13">
    <location>
        <begin position="343"/>
        <end position="507"/>
    </location>
</feature>
<evidence type="ECO:0000256" key="2">
    <source>
        <dbReference type="ARBA" id="ARBA00022448"/>
    </source>
</evidence>
<feature type="transmembrane region" description="Helical" evidence="10">
    <location>
        <begin position="94"/>
        <end position="118"/>
    </location>
</feature>
<evidence type="ECO:0000256" key="1">
    <source>
        <dbReference type="ARBA" id="ARBA00004141"/>
    </source>
</evidence>
<dbReference type="InterPro" id="IPR051410">
    <property type="entry name" value="Ferric/Cupric_Reductase"/>
</dbReference>
<evidence type="ECO:0000256" key="9">
    <source>
        <dbReference type="SAM" id="MobiDB-lite"/>
    </source>
</evidence>
<reference evidence="15" key="1">
    <citation type="journal article" date="2017" name="Genome Biol.">
        <title>Comparative genomics reveals high biological diversity and specific adaptations in the industrially and medically important fungal genus Aspergillus.</title>
        <authorList>
            <person name="de Vries R.P."/>
            <person name="Riley R."/>
            <person name="Wiebenga A."/>
            <person name="Aguilar-Osorio G."/>
            <person name="Amillis S."/>
            <person name="Uchima C.A."/>
            <person name="Anderluh G."/>
            <person name="Asadollahi M."/>
            <person name="Askin M."/>
            <person name="Barry K."/>
            <person name="Battaglia E."/>
            <person name="Bayram O."/>
            <person name="Benocci T."/>
            <person name="Braus-Stromeyer S.A."/>
            <person name="Caldana C."/>
            <person name="Canovas D."/>
            <person name="Cerqueira G.C."/>
            <person name="Chen F."/>
            <person name="Chen W."/>
            <person name="Choi C."/>
            <person name="Clum A."/>
            <person name="Dos Santos R.A."/>
            <person name="Damasio A.R."/>
            <person name="Diallinas G."/>
            <person name="Emri T."/>
            <person name="Fekete E."/>
            <person name="Flipphi M."/>
            <person name="Freyberg S."/>
            <person name="Gallo A."/>
            <person name="Gournas C."/>
            <person name="Habgood R."/>
            <person name="Hainaut M."/>
            <person name="Harispe M.L."/>
            <person name="Henrissat B."/>
            <person name="Hilden K.S."/>
            <person name="Hope R."/>
            <person name="Hossain A."/>
            <person name="Karabika E."/>
            <person name="Karaffa L."/>
            <person name="Karanyi Z."/>
            <person name="Krasevec N."/>
            <person name="Kuo A."/>
            <person name="Kusch H."/>
            <person name="LaButti K."/>
            <person name="Lagendijk E.L."/>
            <person name="Lapidus A."/>
            <person name="Levasseur A."/>
            <person name="Lindquist E."/>
            <person name="Lipzen A."/>
            <person name="Logrieco A.F."/>
            <person name="MacCabe A."/>
            <person name="Maekelae M.R."/>
            <person name="Malavazi I."/>
            <person name="Melin P."/>
            <person name="Meyer V."/>
            <person name="Mielnichuk N."/>
            <person name="Miskei M."/>
            <person name="Molnar A.P."/>
            <person name="Mule G."/>
            <person name="Ngan C.Y."/>
            <person name="Orejas M."/>
            <person name="Orosz E."/>
            <person name="Ouedraogo J.P."/>
            <person name="Overkamp K.M."/>
            <person name="Park H.-S."/>
            <person name="Perrone G."/>
            <person name="Piumi F."/>
            <person name="Punt P.J."/>
            <person name="Ram A.F."/>
            <person name="Ramon A."/>
            <person name="Rauscher S."/>
            <person name="Record E."/>
            <person name="Riano-Pachon D.M."/>
            <person name="Robert V."/>
            <person name="Roehrig J."/>
            <person name="Ruller R."/>
            <person name="Salamov A."/>
            <person name="Salih N.S."/>
            <person name="Samson R.A."/>
            <person name="Sandor E."/>
            <person name="Sanguinetti M."/>
            <person name="Schuetze T."/>
            <person name="Sepcic K."/>
            <person name="Shelest E."/>
            <person name="Sherlock G."/>
            <person name="Sophianopoulou V."/>
            <person name="Squina F.M."/>
            <person name="Sun H."/>
            <person name="Susca A."/>
            <person name="Todd R.B."/>
            <person name="Tsang A."/>
            <person name="Unkles S.E."/>
            <person name="van de Wiele N."/>
            <person name="van Rossen-Uffink D."/>
            <person name="Oliveira J.V."/>
            <person name="Vesth T.C."/>
            <person name="Visser J."/>
            <person name="Yu J.-H."/>
            <person name="Zhou M."/>
            <person name="Andersen M.R."/>
            <person name="Archer D.B."/>
            <person name="Baker S.E."/>
            <person name="Benoit I."/>
            <person name="Brakhage A.A."/>
            <person name="Braus G.H."/>
            <person name="Fischer R."/>
            <person name="Frisvad J.C."/>
            <person name="Goldman G.H."/>
            <person name="Houbraken J."/>
            <person name="Oakley B."/>
            <person name="Pocsi I."/>
            <person name="Scazzocchio C."/>
            <person name="Seiboth B."/>
            <person name="vanKuyk P.A."/>
            <person name="Wortman J."/>
            <person name="Dyer P.S."/>
            <person name="Grigoriev I.V."/>
        </authorList>
    </citation>
    <scope>NUCLEOTIDE SEQUENCE [LARGE SCALE GENOMIC DNA]</scope>
    <source>
        <strain evidence="15">ITEM 5010</strain>
    </source>
</reference>
<dbReference type="GO" id="GO:0015677">
    <property type="term" value="P:copper ion import"/>
    <property type="evidence" value="ECO:0007669"/>
    <property type="project" value="TreeGrafter"/>
</dbReference>
<evidence type="ECO:0000256" key="8">
    <source>
        <dbReference type="ARBA" id="ARBA00023136"/>
    </source>
</evidence>
<dbReference type="EMBL" id="KV907498">
    <property type="protein sequence ID" value="OOF96896.1"/>
    <property type="molecule type" value="Genomic_DNA"/>
</dbReference>
<evidence type="ECO:0000256" key="3">
    <source>
        <dbReference type="ARBA" id="ARBA00022692"/>
    </source>
</evidence>
<dbReference type="CDD" id="cd06186">
    <property type="entry name" value="NOX_Duox_like_FAD_NADP"/>
    <property type="match status" value="1"/>
</dbReference>
<keyword evidence="2" id="KW-0813">Transport</keyword>
<dbReference type="GO" id="GO:0005886">
    <property type="term" value="C:plasma membrane"/>
    <property type="evidence" value="ECO:0007669"/>
    <property type="project" value="TreeGrafter"/>
</dbReference>
<dbReference type="Gene3D" id="3.40.50.80">
    <property type="entry name" value="Nucleotide-binding domain of ferredoxin-NADP reductase (FNR) module"/>
    <property type="match status" value="1"/>
</dbReference>
<keyword evidence="7" id="KW-0406">Ion transport</keyword>
<dbReference type="SFLD" id="SFLDS00052">
    <property type="entry name" value="Ferric_Reductase_Domain"/>
    <property type="match status" value="1"/>
</dbReference>
<evidence type="ECO:0000313" key="15">
    <source>
        <dbReference type="Proteomes" id="UP000188318"/>
    </source>
</evidence>
<evidence type="ECO:0000259" key="11">
    <source>
        <dbReference type="Pfam" id="PF01794"/>
    </source>
</evidence>
<dbReference type="Pfam" id="PF01794">
    <property type="entry name" value="Ferric_reduct"/>
    <property type="match status" value="1"/>
</dbReference>
<keyword evidence="5 10" id="KW-1133">Transmembrane helix</keyword>
<dbReference type="AlphaFoldDB" id="A0A1R3RQX7"/>
<feature type="transmembrane region" description="Helical" evidence="10">
    <location>
        <begin position="21"/>
        <end position="44"/>
    </location>
</feature>
<dbReference type="SFLD" id="SFLDG01168">
    <property type="entry name" value="Ferric_reductase_subgroup_(FRE"/>
    <property type="match status" value="1"/>
</dbReference>
<dbReference type="InterPro" id="IPR013112">
    <property type="entry name" value="FAD-bd_8"/>
</dbReference>
<dbReference type="Pfam" id="PF08022">
    <property type="entry name" value="FAD_binding_8"/>
    <property type="match status" value="1"/>
</dbReference>
<feature type="domain" description="Ferric oxidoreductase" evidence="11">
    <location>
        <begin position="92"/>
        <end position="207"/>
    </location>
</feature>
<dbReference type="InterPro" id="IPR013130">
    <property type="entry name" value="Fe3_Rdtase_TM_dom"/>
</dbReference>
<dbReference type="Pfam" id="PF08030">
    <property type="entry name" value="NAD_binding_6"/>
    <property type="match status" value="1"/>
</dbReference>
<evidence type="ECO:0000259" key="13">
    <source>
        <dbReference type="Pfam" id="PF08030"/>
    </source>
</evidence>
<dbReference type="STRING" id="602072.A0A1R3RQX7"/>
<sequence>MGSSAAAKALRQSDNEWSNKYFAISIGVIMVLFAIHHWSSVIHFRYGPRKSHSRLSCWYSTKMGLRTGRCLLYIVYWAINLILCLTNVAKRLGWISVANLVLLVFLALKNTPLAPLTAKSYEKLRPLHKVAGYTCIFTSCLHAIVYLAAWSESGDLASMRETRNLAGAIAGLAMVIIGLSIVSYIMRGSYETFYVLHVTMFLLIMITVGMHRPKLSTSTLIIVIFTACLWAMDRIIRGAKIVWYFFGNSATVTALPNHALRVRLSRSMHSQPGSHAFLWVPAIRWVESHPFTLLSSSPSEFVIRVYDGFTQDLYKAVQKAPGRSLRCSVDGAYGQVPNFKVFDKAILIAGGSGASFTFAIAMDLIASSAKTVQSIDFIWVVRHEDSLQWFEQELKELQEHPDVNVIIHVTRPVDQTLIPSGSMSEKAPIPDAIIPTQPSPASMNDDPEKGPLHQSTPNTLSSTSEIRRGRPDMGNLIATAVTAHRHPEDRIIVGACGPRELMTATRQALTDIPYNDGPAITLYTEEFEW</sequence>
<evidence type="ECO:0000256" key="4">
    <source>
        <dbReference type="ARBA" id="ARBA00022982"/>
    </source>
</evidence>
<feature type="compositionally biased region" description="Polar residues" evidence="9">
    <location>
        <begin position="453"/>
        <end position="464"/>
    </location>
</feature>
<feature type="transmembrane region" description="Helical" evidence="10">
    <location>
        <begin position="192"/>
        <end position="209"/>
    </location>
</feature>
<organism evidence="14 15">
    <name type="scientific">Aspergillus carbonarius (strain ITEM 5010)</name>
    <dbReference type="NCBI Taxonomy" id="602072"/>
    <lineage>
        <taxon>Eukaryota</taxon>
        <taxon>Fungi</taxon>
        <taxon>Dikarya</taxon>
        <taxon>Ascomycota</taxon>
        <taxon>Pezizomycotina</taxon>
        <taxon>Eurotiomycetes</taxon>
        <taxon>Eurotiomycetidae</taxon>
        <taxon>Eurotiales</taxon>
        <taxon>Aspergillaceae</taxon>
        <taxon>Aspergillus</taxon>
        <taxon>Aspergillus subgen. Circumdati</taxon>
    </lineage>
</organism>
<evidence type="ECO:0000256" key="7">
    <source>
        <dbReference type="ARBA" id="ARBA00023065"/>
    </source>
</evidence>
<feature type="transmembrane region" description="Helical" evidence="10">
    <location>
        <begin position="130"/>
        <end position="150"/>
    </location>
</feature>
<protein>
    <recommendedName>
        <fullName evidence="16">FAD-binding FR-type domain-containing protein</fullName>
    </recommendedName>
</protein>
<keyword evidence="6" id="KW-0560">Oxidoreductase</keyword>
<keyword evidence="8 10" id="KW-0472">Membrane</keyword>
<comment type="subcellular location">
    <subcellularLocation>
        <location evidence="1">Membrane</location>
        <topology evidence="1">Multi-pass membrane protein</topology>
    </subcellularLocation>
</comment>
<dbReference type="GO" id="GO:0006879">
    <property type="term" value="P:intracellular iron ion homeostasis"/>
    <property type="evidence" value="ECO:0007669"/>
    <property type="project" value="TreeGrafter"/>
</dbReference>
<name>A0A1R3RQX7_ASPC5</name>
<keyword evidence="4" id="KW-0249">Electron transport</keyword>
<dbReference type="GO" id="GO:0000293">
    <property type="term" value="F:ferric-chelate reductase activity"/>
    <property type="evidence" value="ECO:0007669"/>
    <property type="project" value="UniProtKB-ARBA"/>
</dbReference>
<gene>
    <name evidence="14" type="ORF">ASPCADRAFT_396387</name>
</gene>
<dbReference type="GO" id="GO:0006826">
    <property type="term" value="P:iron ion transport"/>
    <property type="evidence" value="ECO:0007669"/>
    <property type="project" value="TreeGrafter"/>
</dbReference>
<dbReference type="VEuPathDB" id="FungiDB:ASPCADRAFT_396387"/>
<evidence type="ECO:0000256" key="5">
    <source>
        <dbReference type="ARBA" id="ARBA00022989"/>
    </source>
</evidence>
<keyword evidence="15" id="KW-1185">Reference proteome</keyword>
<evidence type="ECO:0000256" key="6">
    <source>
        <dbReference type="ARBA" id="ARBA00023002"/>
    </source>
</evidence>
<feature type="domain" description="FAD-binding 8" evidence="12">
    <location>
        <begin position="249"/>
        <end position="335"/>
    </location>
</feature>
<dbReference type="Proteomes" id="UP000188318">
    <property type="component" value="Unassembled WGS sequence"/>
</dbReference>
<evidence type="ECO:0000313" key="14">
    <source>
        <dbReference type="EMBL" id="OOF96896.1"/>
    </source>
</evidence>
<dbReference type="PANTHER" id="PTHR32361">
    <property type="entry name" value="FERRIC/CUPRIC REDUCTASE TRANSMEMBRANE COMPONENT"/>
    <property type="match status" value="1"/>
</dbReference>
<dbReference type="SUPFAM" id="SSF52343">
    <property type="entry name" value="Ferredoxin reductase-like, C-terminal NADP-linked domain"/>
    <property type="match status" value="1"/>
</dbReference>
<evidence type="ECO:0000256" key="10">
    <source>
        <dbReference type="SAM" id="Phobius"/>
    </source>
</evidence>